<dbReference type="SUPFAM" id="SSF56672">
    <property type="entry name" value="DNA/RNA polymerases"/>
    <property type="match status" value="1"/>
</dbReference>
<dbReference type="CDD" id="cd01647">
    <property type="entry name" value="RT_LTR"/>
    <property type="match status" value="1"/>
</dbReference>
<dbReference type="InterPro" id="IPR000477">
    <property type="entry name" value="RT_dom"/>
</dbReference>
<name>A0A9W6XZ61_9STRA</name>
<evidence type="ECO:0000313" key="2">
    <source>
        <dbReference type="EMBL" id="GMF48360.1"/>
    </source>
</evidence>
<gene>
    <name evidence="2" type="ORF">Pfra01_001865700</name>
</gene>
<dbReference type="EMBL" id="BSXT01002320">
    <property type="protein sequence ID" value="GMF48360.1"/>
    <property type="molecule type" value="Genomic_DNA"/>
</dbReference>
<organism evidence="2 3">
    <name type="scientific">Phytophthora fragariaefolia</name>
    <dbReference type="NCBI Taxonomy" id="1490495"/>
    <lineage>
        <taxon>Eukaryota</taxon>
        <taxon>Sar</taxon>
        <taxon>Stramenopiles</taxon>
        <taxon>Oomycota</taxon>
        <taxon>Peronosporomycetes</taxon>
        <taxon>Peronosporales</taxon>
        <taxon>Peronosporaceae</taxon>
        <taxon>Phytophthora</taxon>
    </lineage>
</organism>
<dbReference type="Gene3D" id="3.10.10.10">
    <property type="entry name" value="HIV Type 1 Reverse Transcriptase, subunit A, domain 1"/>
    <property type="match status" value="1"/>
</dbReference>
<evidence type="ECO:0000259" key="1">
    <source>
        <dbReference type="Pfam" id="PF00078"/>
    </source>
</evidence>
<protein>
    <submittedName>
        <fullName evidence="2">Unnamed protein product</fullName>
    </submittedName>
</protein>
<accession>A0A9W6XZ61</accession>
<evidence type="ECO:0000313" key="3">
    <source>
        <dbReference type="Proteomes" id="UP001165121"/>
    </source>
</evidence>
<dbReference type="InterPro" id="IPR043502">
    <property type="entry name" value="DNA/RNA_pol_sf"/>
</dbReference>
<feature type="domain" description="Reverse transcriptase" evidence="1">
    <location>
        <begin position="207"/>
        <end position="344"/>
    </location>
</feature>
<dbReference type="InterPro" id="IPR043128">
    <property type="entry name" value="Rev_trsase/Diguanyl_cyclase"/>
</dbReference>
<dbReference type="OrthoDB" id="773199at2759"/>
<dbReference type="InterPro" id="IPR053134">
    <property type="entry name" value="RNA-dir_DNA_polymerase"/>
</dbReference>
<dbReference type="AlphaFoldDB" id="A0A9W6XZ61"/>
<dbReference type="PANTHER" id="PTHR24559:SF444">
    <property type="entry name" value="REVERSE TRANSCRIPTASE DOMAIN-CONTAINING PROTEIN"/>
    <property type="match status" value="1"/>
</dbReference>
<dbReference type="PANTHER" id="PTHR24559">
    <property type="entry name" value="TRANSPOSON TY3-I GAG-POL POLYPROTEIN"/>
    <property type="match status" value="1"/>
</dbReference>
<comment type="caution">
    <text evidence="2">The sequence shown here is derived from an EMBL/GenBank/DDBJ whole genome shotgun (WGS) entry which is preliminary data.</text>
</comment>
<sequence length="365" mass="41340">MVSGCHPLIDWASREIGPREEPPELQRQQILHFKPCVPRPKARRIAGRRTPKHAQASGIADEEEALRQYYLQHGHVGSQGATKCVGILTLKKLLRAKDNEYYFFVAPSSEDPKAEAAWRALEGTPVYPLISRYRDRVFRSKLPDVPPSRKDGMDATITVADSTPVHRKQFPLSPEQKAAIQAWLQEMIKAGVIRPSSSPYCAPTFCVRKSNGEWRIVHDFRGLNAKVTVPTNPIPRKDEILRAMARGKIFSAMDLLWGFYQVRLDEKSIPYTAFATPDGLFEYLVTPMGISSSPSSFNRLVCSIFTDYRSFCQTYFDDLFVFTETSSMKDHLAALEKVLESIVSQRSIVSTFISLHIRTLTDPFQ</sequence>
<keyword evidence="3" id="KW-1185">Reference proteome</keyword>
<proteinExistence type="predicted"/>
<reference evidence="2" key="1">
    <citation type="submission" date="2023-04" db="EMBL/GenBank/DDBJ databases">
        <title>Phytophthora fragariaefolia NBRC 109709.</title>
        <authorList>
            <person name="Ichikawa N."/>
            <person name="Sato H."/>
            <person name="Tonouchi N."/>
        </authorList>
    </citation>
    <scope>NUCLEOTIDE SEQUENCE</scope>
    <source>
        <strain evidence="2">NBRC 109709</strain>
    </source>
</reference>
<dbReference type="Gene3D" id="3.30.70.270">
    <property type="match status" value="1"/>
</dbReference>
<dbReference type="Proteomes" id="UP001165121">
    <property type="component" value="Unassembled WGS sequence"/>
</dbReference>
<dbReference type="Pfam" id="PF00078">
    <property type="entry name" value="RVT_1"/>
    <property type="match status" value="1"/>
</dbReference>